<evidence type="ECO:0000313" key="7">
    <source>
        <dbReference type="Proteomes" id="UP001580928"/>
    </source>
</evidence>
<feature type="transmembrane region" description="Helical" evidence="5">
    <location>
        <begin position="46"/>
        <end position="65"/>
    </location>
</feature>
<comment type="caution">
    <text evidence="6">The sequence shown here is derived from an EMBL/GenBank/DDBJ whole genome shotgun (WGS) entry which is preliminary data.</text>
</comment>
<evidence type="ECO:0000313" key="6">
    <source>
        <dbReference type="EMBL" id="MFB5945612.1"/>
    </source>
</evidence>
<keyword evidence="4 5" id="KW-0472">Membrane</keyword>
<keyword evidence="2 5" id="KW-0812">Transmembrane</keyword>
<name>A0ABV5CDK8_9SPHI</name>
<gene>
    <name evidence="6" type="ORF">WKR92_07185</name>
</gene>
<dbReference type="InterPro" id="IPR032808">
    <property type="entry name" value="DoxX"/>
</dbReference>
<feature type="transmembrane region" description="Helical" evidence="5">
    <location>
        <begin position="74"/>
        <end position="91"/>
    </location>
</feature>
<sequence>MKKNKVIFWVATILIVLWEGVMPLSTLLFAPEQATIGTKPLGYPDYFAYALIVCKVLGVIAIAYPKTPAKLKEWAYAGLTFNLIFAFISHACVDKNIGFMMMPLVVLGILAISYVYNQKIVAYRNGNS</sequence>
<evidence type="ECO:0000256" key="3">
    <source>
        <dbReference type="ARBA" id="ARBA00022989"/>
    </source>
</evidence>
<reference evidence="6 7" key="1">
    <citation type="submission" date="2024-04" db="EMBL/GenBank/DDBJ databases">
        <title>Albibacterium profundi sp. nov., isolated from sediment of the Challenger Deep of Mariana Trench.</title>
        <authorList>
            <person name="Wang Y."/>
        </authorList>
    </citation>
    <scope>NUCLEOTIDE SEQUENCE [LARGE SCALE GENOMIC DNA]</scope>
    <source>
        <strain evidence="6 7">RHL897</strain>
    </source>
</reference>
<dbReference type="Pfam" id="PF13564">
    <property type="entry name" value="DoxX_2"/>
    <property type="match status" value="1"/>
</dbReference>
<feature type="transmembrane region" description="Helical" evidence="5">
    <location>
        <begin position="7"/>
        <end position="26"/>
    </location>
</feature>
<proteinExistence type="predicted"/>
<evidence type="ECO:0000256" key="1">
    <source>
        <dbReference type="ARBA" id="ARBA00004141"/>
    </source>
</evidence>
<comment type="subcellular location">
    <subcellularLocation>
        <location evidence="1">Membrane</location>
        <topology evidence="1">Multi-pass membrane protein</topology>
    </subcellularLocation>
</comment>
<evidence type="ECO:0000256" key="2">
    <source>
        <dbReference type="ARBA" id="ARBA00022692"/>
    </source>
</evidence>
<dbReference type="EMBL" id="JBBVGT010000002">
    <property type="protein sequence ID" value="MFB5945612.1"/>
    <property type="molecule type" value="Genomic_DNA"/>
</dbReference>
<evidence type="ECO:0000256" key="5">
    <source>
        <dbReference type="SAM" id="Phobius"/>
    </source>
</evidence>
<keyword evidence="7" id="KW-1185">Reference proteome</keyword>
<keyword evidence="3 5" id="KW-1133">Transmembrane helix</keyword>
<evidence type="ECO:0000256" key="4">
    <source>
        <dbReference type="ARBA" id="ARBA00023136"/>
    </source>
</evidence>
<dbReference type="Proteomes" id="UP001580928">
    <property type="component" value="Unassembled WGS sequence"/>
</dbReference>
<dbReference type="RefSeq" id="WP_375557147.1">
    <property type="nucleotide sequence ID" value="NZ_JBBVGT010000002.1"/>
</dbReference>
<feature type="transmembrane region" description="Helical" evidence="5">
    <location>
        <begin position="97"/>
        <end position="116"/>
    </location>
</feature>
<organism evidence="6 7">
    <name type="scientific">Albibacterium profundi</name>
    <dbReference type="NCBI Taxonomy" id="3134906"/>
    <lineage>
        <taxon>Bacteria</taxon>
        <taxon>Pseudomonadati</taxon>
        <taxon>Bacteroidota</taxon>
        <taxon>Sphingobacteriia</taxon>
        <taxon>Sphingobacteriales</taxon>
        <taxon>Sphingobacteriaceae</taxon>
        <taxon>Albibacterium</taxon>
    </lineage>
</organism>
<protein>
    <submittedName>
        <fullName evidence="6">DoxX family protein</fullName>
    </submittedName>
</protein>
<accession>A0ABV5CDK8</accession>